<keyword evidence="3" id="KW-1185">Reference proteome</keyword>
<gene>
    <name evidence="2" type="ORF">AAG747_21380</name>
</gene>
<keyword evidence="2" id="KW-0547">Nucleotide-binding</keyword>
<dbReference type="InterPro" id="IPR027417">
    <property type="entry name" value="P-loop_NTPase"/>
</dbReference>
<dbReference type="SUPFAM" id="SSF52540">
    <property type="entry name" value="P-loop containing nucleoside triphosphate hydrolases"/>
    <property type="match status" value="1"/>
</dbReference>
<dbReference type="InterPro" id="IPR041685">
    <property type="entry name" value="AAA_GajA/Old/RecF-like"/>
</dbReference>
<dbReference type="Proteomes" id="UP001403385">
    <property type="component" value="Unassembled WGS sequence"/>
</dbReference>
<proteinExistence type="predicted"/>
<evidence type="ECO:0000313" key="2">
    <source>
        <dbReference type="EMBL" id="MEN7550486.1"/>
    </source>
</evidence>
<protein>
    <submittedName>
        <fullName evidence="2">ATP-binding protein</fullName>
    </submittedName>
</protein>
<organism evidence="2 3">
    <name type="scientific">Rapidithrix thailandica</name>
    <dbReference type="NCBI Taxonomy" id="413964"/>
    <lineage>
        <taxon>Bacteria</taxon>
        <taxon>Pseudomonadati</taxon>
        <taxon>Bacteroidota</taxon>
        <taxon>Cytophagia</taxon>
        <taxon>Cytophagales</taxon>
        <taxon>Flammeovirgaceae</taxon>
        <taxon>Rapidithrix</taxon>
    </lineage>
</organism>
<dbReference type="PANTHER" id="PTHR43581:SF4">
    <property type="entry name" value="ATP_GTP PHOSPHATASE"/>
    <property type="match status" value="1"/>
</dbReference>
<name>A0AAW9SBY5_9BACT</name>
<dbReference type="Gene3D" id="3.40.50.300">
    <property type="entry name" value="P-loop containing nucleotide triphosphate hydrolases"/>
    <property type="match status" value="1"/>
</dbReference>
<accession>A0AAW9SBY5</accession>
<dbReference type="EMBL" id="JBDKWZ010000014">
    <property type="protein sequence ID" value="MEN7550486.1"/>
    <property type="molecule type" value="Genomic_DNA"/>
</dbReference>
<keyword evidence="2" id="KW-0067">ATP-binding</keyword>
<sequence>MKLDRLILKNFRSYSQEIKIEVSDLNVIIGKNDVGKSSILEALNIFFNGKPDKNDLCINNDNGRIEITCIFTDLPEELVLDDSITTSLADEYLLNSDNKLEIKKSFPISATGSISEESVIICNYPDHNDLADLLSKKRTTLQLQFEELGINPEGVNKTKSKELRNAIRNHFYEDGQITTQRTEIKIDGRLDNEDNRKRIWTNLKKYLPIFSLFFVDKQLNDQDSDIQDPMKEIIKEVLKRDTITPLLDKLKEAVQKSSTSLADDTIRKLNDLDSELAETLRSNFPKEPTWNSIFKLTLEDDRGVPLNKRGSGMRRLVLLSFFRAQVENRRTENAPNIIYALEEPETSQHPDFQLMIVNALKELSETENAQVFFTTHNSNLAKEIPKASLRYVYSDNGQIRVQSGINEDGSDNEEIIDRIIETLGALPDPKNKVKVLIFVEGENDVNALKGISKLLNASDENIINLENNEAVAFIPTGGSQLKFYIEKKYLDGLLQSQVHIYDSDKQDYIQSVADLNGEGIDTKIGFNTAKTELENYLHHEAIVECYQDLNINITLTDITDDEDVPMKVAMAVHQATSETNWNAINPDPVKKEEKQKKKISKAKRHLNKLAVEKMTVERLTERGGFDEIKRWLETIKAEVLK</sequence>
<dbReference type="AlphaFoldDB" id="A0AAW9SBY5"/>
<dbReference type="GO" id="GO:0005524">
    <property type="term" value="F:ATP binding"/>
    <property type="evidence" value="ECO:0007669"/>
    <property type="project" value="UniProtKB-KW"/>
</dbReference>
<dbReference type="RefSeq" id="WP_346823268.1">
    <property type="nucleotide sequence ID" value="NZ_JBDKWZ010000014.1"/>
</dbReference>
<comment type="caution">
    <text evidence="2">The sequence shown here is derived from an EMBL/GenBank/DDBJ whole genome shotgun (WGS) entry which is preliminary data.</text>
</comment>
<feature type="domain" description="Endonuclease GajA/Old nuclease/RecF-like AAA" evidence="1">
    <location>
        <begin position="1"/>
        <end position="381"/>
    </location>
</feature>
<evidence type="ECO:0000259" key="1">
    <source>
        <dbReference type="Pfam" id="PF13175"/>
    </source>
</evidence>
<evidence type="ECO:0000313" key="3">
    <source>
        <dbReference type="Proteomes" id="UP001403385"/>
    </source>
</evidence>
<dbReference type="InterPro" id="IPR051396">
    <property type="entry name" value="Bact_Antivir_Def_Nuclease"/>
</dbReference>
<dbReference type="PANTHER" id="PTHR43581">
    <property type="entry name" value="ATP/GTP PHOSPHATASE"/>
    <property type="match status" value="1"/>
</dbReference>
<reference evidence="2 3" key="1">
    <citation type="submission" date="2024-04" db="EMBL/GenBank/DDBJ databases">
        <title>Novel genus in family Flammeovirgaceae.</title>
        <authorList>
            <person name="Nguyen T.H."/>
            <person name="Vuong T.Q."/>
            <person name="Le H."/>
            <person name="Kim S.-G."/>
        </authorList>
    </citation>
    <scope>NUCLEOTIDE SEQUENCE [LARGE SCALE GENOMIC DNA]</scope>
    <source>
        <strain evidence="2 3">JCM 23209</strain>
    </source>
</reference>
<dbReference type="Pfam" id="PF13175">
    <property type="entry name" value="AAA_15"/>
    <property type="match status" value="1"/>
</dbReference>